<proteinExistence type="predicted"/>
<dbReference type="Proteomes" id="UP000024635">
    <property type="component" value="Unassembled WGS sequence"/>
</dbReference>
<accession>A0A016UA70</accession>
<organism evidence="1 2">
    <name type="scientific">Ancylostoma ceylanicum</name>
    <dbReference type="NCBI Taxonomy" id="53326"/>
    <lineage>
        <taxon>Eukaryota</taxon>
        <taxon>Metazoa</taxon>
        <taxon>Ecdysozoa</taxon>
        <taxon>Nematoda</taxon>
        <taxon>Chromadorea</taxon>
        <taxon>Rhabditida</taxon>
        <taxon>Rhabditina</taxon>
        <taxon>Rhabditomorpha</taxon>
        <taxon>Strongyloidea</taxon>
        <taxon>Ancylostomatidae</taxon>
        <taxon>Ancylostomatinae</taxon>
        <taxon>Ancylostoma</taxon>
    </lineage>
</organism>
<evidence type="ECO:0000313" key="2">
    <source>
        <dbReference type="Proteomes" id="UP000024635"/>
    </source>
</evidence>
<keyword evidence="2" id="KW-1185">Reference proteome</keyword>
<protein>
    <submittedName>
        <fullName evidence="1">Uncharacterized protein</fullName>
    </submittedName>
</protein>
<comment type="caution">
    <text evidence="1">The sequence shown here is derived from an EMBL/GenBank/DDBJ whole genome shotgun (WGS) entry which is preliminary data.</text>
</comment>
<dbReference type="EMBL" id="JARK01001384">
    <property type="protein sequence ID" value="EYC12025.1"/>
    <property type="molecule type" value="Genomic_DNA"/>
</dbReference>
<name>A0A016UA70_9BILA</name>
<reference evidence="2" key="1">
    <citation type="journal article" date="2015" name="Nat. Genet.">
        <title>The genome and transcriptome of the zoonotic hookworm Ancylostoma ceylanicum identify infection-specific gene families.</title>
        <authorList>
            <person name="Schwarz E.M."/>
            <person name="Hu Y."/>
            <person name="Antoshechkin I."/>
            <person name="Miller M.M."/>
            <person name="Sternberg P.W."/>
            <person name="Aroian R.V."/>
        </authorList>
    </citation>
    <scope>NUCLEOTIDE SEQUENCE</scope>
    <source>
        <strain evidence="2">HY135</strain>
    </source>
</reference>
<evidence type="ECO:0000313" key="1">
    <source>
        <dbReference type="EMBL" id="EYC12025.1"/>
    </source>
</evidence>
<dbReference type="AlphaFoldDB" id="A0A016UA70"/>
<sequence>MTSMENNRVEYSLYSAGKLSRSCQFSQLRNCLSYKEKPVKQDDMKTKFFLFFGSQFSEFSVQEMGDMPMQ</sequence>
<gene>
    <name evidence="1" type="primary">Acey_s0048.g1569</name>
    <name evidence="1" type="ORF">Y032_0048g1569</name>
</gene>